<accession>A0A1A9V677</accession>
<sequence>MYRIVYAVILFGRFSYSLDDQPIPFDTTSDKSIEDQREDCLIRIHKLLRARKLDHAIALMRAARDQDSLQAYCVSTNFELFYLASAANYINREDKKIYFTVVIPTERILMLGAVVIFEKVTLCACN</sequence>
<proteinExistence type="predicted"/>
<protein>
    <submittedName>
        <fullName evidence="1">Uncharacterized protein</fullName>
    </submittedName>
</protein>
<evidence type="ECO:0000313" key="2">
    <source>
        <dbReference type="Proteomes" id="UP000078200"/>
    </source>
</evidence>
<dbReference type="VEuPathDB" id="VectorBase:GAUT027260"/>
<evidence type="ECO:0000313" key="1">
    <source>
        <dbReference type="EnsemblMetazoa" id="GAUT027260-PA"/>
    </source>
</evidence>
<name>A0A1A9V677_GLOAU</name>
<keyword evidence="2" id="KW-1185">Reference proteome</keyword>
<reference evidence="1" key="1">
    <citation type="submission" date="2020-05" db="UniProtKB">
        <authorList>
            <consortium name="EnsemblMetazoa"/>
        </authorList>
    </citation>
    <scope>IDENTIFICATION</scope>
    <source>
        <strain evidence="1">TTRI</strain>
    </source>
</reference>
<dbReference type="AlphaFoldDB" id="A0A1A9V677"/>
<organism evidence="1 2">
    <name type="scientific">Glossina austeni</name>
    <name type="common">Savannah tsetse fly</name>
    <dbReference type="NCBI Taxonomy" id="7395"/>
    <lineage>
        <taxon>Eukaryota</taxon>
        <taxon>Metazoa</taxon>
        <taxon>Ecdysozoa</taxon>
        <taxon>Arthropoda</taxon>
        <taxon>Hexapoda</taxon>
        <taxon>Insecta</taxon>
        <taxon>Pterygota</taxon>
        <taxon>Neoptera</taxon>
        <taxon>Endopterygota</taxon>
        <taxon>Diptera</taxon>
        <taxon>Brachycera</taxon>
        <taxon>Muscomorpha</taxon>
        <taxon>Hippoboscoidea</taxon>
        <taxon>Glossinidae</taxon>
        <taxon>Glossina</taxon>
    </lineage>
</organism>
<dbReference type="EnsemblMetazoa" id="GAUT027260-RA">
    <property type="protein sequence ID" value="GAUT027260-PA"/>
    <property type="gene ID" value="GAUT027260"/>
</dbReference>
<dbReference type="Proteomes" id="UP000078200">
    <property type="component" value="Unassembled WGS sequence"/>
</dbReference>
<dbReference type="STRING" id="7395.A0A1A9V677"/>